<keyword evidence="1" id="KW-1133">Transmembrane helix</keyword>
<feature type="transmembrane region" description="Helical" evidence="1">
    <location>
        <begin position="63"/>
        <end position="81"/>
    </location>
</feature>
<evidence type="ECO:0000256" key="1">
    <source>
        <dbReference type="SAM" id="Phobius"/>
    </source>
</evidence>
<feature type="transmembrane region" description="Helical" evidence="1">
    <location>
        <begin position="35"/>
        <end position="57"/>
    </location>
</feature>
<organism evidence="2 3">
    <name type="scientific">Candidatus Ryanbacteria bacterium RIFCSPHIGHO2_01_FULL_48_27</name>
    <dbReference type="NCBI Taxonomy" id="1802115"/>
    <lineage>
        <taxon>Bacteria</taxon>
        <taxon>Candidatus Ryaniibacteriota</taxon>
    </lineage>
</organism>
<keyword evidence="1" id="KW-0472">Membrane</keyword>
<keyword evidence="1" id="KW-0812">Transmembrane</keyword>
<comment type="caution">
    <text evidence="2">The sequence shown here is derived from an EMBL/GenBank/DDBJ whole genome shotgun (WGS) entry which is preliminary data.</text>
</comment>
<reference evidence="2 3" key="1">
    <citation type="journal article" date="2016" name="Nat. Commun.">
        <title>Thousands of microbial genomes shed light on interconnected biogeochemical processes in an aquifer system.</title>
        <authorList>
            <person name="Anantharaman K."/>
            <person name="Brown C.T."/>
            <person name="Hug L.A."/>
            <person name="Sharon I."/>
            <person name="Castelle C.J."/>
            <person name="Probst A.J."/>
            <person name="Thomas B.C."/>
            <person name="Singh A."/>
            <person name="Wilkins M.J."/>
            <person name="Karaoz U."/>
            <person name="Brodie E.L."/>
            <person name="Williams K.H."/>
            <person name="Hubbard S.S."/>
            <person name="Banfield J.F."/>
        </authorList>
    </citation>
    <scope>NUCLEOTIDE SEQUENCE [LARGE SCALE GENOMIC DNA]</scope>
</reference>
<evidence type="ECO:0000313" key="3">
    <source>
        <dbReference type="Proteomes" id="UP000177785"/>
    </source>
</evidence>
<protein>
    <submittedName>
        <fullName evidence="2">Uncharacterized protein</fullName>
    </submittedName>
</protein>
<evidence type="ECO:0000313" key="2">
    <source>
        <dbReference type="EMBL" id="OGZ46172.1"/>
    </source>
</evidence>
<dbReference type="AlphaFoldDB" id="A0A1G2G7W8"/>
<accession>A0A1G2G7W8</accession>
<name>A0A1G2G7W8_9BACT</name>
<proteinExistence type="predicted"/>
<sequence length="183" mass="20758">MGLLLPTWEKVDETLIALFTRLSHRCQQLTGRTNFFLAKTCLASTSITPLWCFYMSIVVRWDPILFLLGIAYSSISVIVFIDMYHLDEEESNLYAGSRARRHIYFSIVETTSAGRASGLLFLAIMTFWCGYFDSSKMWLVWPLGLCTASYFLAVHPLPPGQSKVEKLVEQISAGINKIQRAES</sequence>
<dbReference type="EMBL" id="MHNL01000001">
    <property type="protein sequence ID" value="OGZ46172.1"/>
    <property type="molecule type" value="Genomic_DNA"/>
</dbReference>
<feature type="transmembrane region" description="Helical" evidence="1">
    <location>
        <begin position="139"/>
        <end position="157"/>
    </location>
</feature>
<dbReference type="Proteomes" id="UP000177785">
    <property type="component" value="Unassembled WGS sequence"/>
</dbReference>
<feature type="transmembrane region" description="Helical" evidence="1">
    <location>
        <begin position="102"/>
        <end position="127"/>
    </location>
</feature>
<gene>
    <name evidence="2" type="ORF">A2756_06215</name>
</gene>